<comment type="caution">
    <text evidence="2">The sequence shown here is derived from an EMBL/GenBank/DDBJ whole genome shotgun (WGS) entry which is preliminary data.</text>
</comment>
<dbReference type="EMBL" id="QEKH01000009">
    <property type="protein sequence ID" value="PVY43336.1"/>
    <property type="molecule type" value="Genomic_DNA"/>
</dbReference>
<keyword evidence="1" id="KW-0812">Transmembrane</keyword>
<proteinExistence type="predicted"/>
<dbReference type="RefSeq" id="WP_116883522.1">
    <property type="nucleotide sequence ID" value="NZ_CABMMC010000061.1"/>
</dbReference>
<gene>
    <name evidence="2" type="ORF">C8D82_10921</name>
</gene>
<evidence type="ECO:0008006" key="4">
    <source>
        <dbReference type="Google" id="ProtNLM"/>
    </source>
</evidence>
<reference evidence="2 3" key="1">
    <citation type="submission" date="2018-04" db="EMBL/GenBank/DDBJ databases">
        <title>Genomic Encyclopedia of Type Strains, Phase IV (KMG-IV): sequencing the most valuable type-strain genomes for metagenomic binning, comparative biology and taxonomic classification.</title>
        <authorList>
            <person name="Goeker M."/>
        </authorList>
    </citation>
    <scope>NUCLEOTIDE SEQUENCE [LARGE SCALE GENOMIC DNA]</scope>
    <source>
        <strain evidence="2 3">DSM 14823</strain>
    </source>
</reference>
<feature type="transmembrane region" description="Helical" evidence="1">
    <location>
        <begin position="85"/>
        <end position="105"/>
    </location>
</feature>
<dbReference type="Proteomes" id="UP000245959">
    <property type="component" value="Unassembled WGS sequence"/>
</dbReference>
<keyword evidence="3" id="KW-1185">Reference proteome</keyword>
<protein>
    <recommendedName>
        <fullName evidence="4">EamA-like transporter family protein</fullName>
    </recommendedName>
</protein>
<dbReference type="Gene3D" id="1.10.3730.20">
    <property type="match status" value="1"/>
</dbReference>
<accession>A0A2U1B3R9</accession>
<dbReference type="SUPFAM" id="SSF103481">
    <property type="entry name" value="Multidrug resistance efflux transporter EmrE"/>
    <property type="match status" value="1"/>
</dbReference>
<dbReference type="GeneID" id="78294827"/>
<keyword evidence="1" id="KW-0472">Membrane</keyword>
<evidence type="ECO:0000313" key="2">
    <source>
        <dbReference type="EMBL" id="PVY43336.1"/>
    </source>
</evidence>
<dbReference type="AlphaFoldDB" id="A0A2U1B3R9"/>
<feature type="transmembrane region" description="Helical" evidence="1">
    <location>
        <begin position="59"/>
        <end position="79"/>
    </location>
</feature>
<sequence>MTALCITLYFLLQIGAYLLFKWGSSAPGLYWKGFIFGNILGISSTLIMIQIYKCMNANLATAVMMGGGFLLVQIVMTVVCRLTPGIFQISGSLLIFAGIIMMSIANK</sequence>
<name>A0A2U1B3R9_9BACT</name>
<evidence type="ECO:0000313" key="3">
    <source>
        <dbReference type="Proteomes" id="UP000245959"/>
    </source>
</evidence>
<keyword evidence="1" id="KW-1133">Transmembrane helix</keyword>
<evidence type="ECO:0000256" key="1">
    <source>
        <dbReference type="SAM" id="Phobius"/>
    </source>
</evidence>
<organism evidence="2 3">
    <name type="scientific">Victivallis vadensis</name>
    <dbReference type="NCBI Taxonomy" id="172901"/>
    <lineage>
        <taxon>Bacteria</taxon>
        <taxon>Pseudomonadati</taxon>
        <taxon>Lentisphaerota</taxon>
        <taxon>Lentisphaeria</taxon>
        <taxon>Victivallales</taxon>
        <taxon>Victivallaceae</taxon>
        <taxon>Victivallis</taxon>
    </lineage>
</organism>
<feature type="transmembrane region" description="Helical" evidence="1">
    <location>
        <begin position="34"/>
        <end position="52"/>
    </location>
</feature>
<dbReference type="InterPro" id="IPR037185">
    <property type="entry name" value="EmrE-like"/>
</dbReference>